<proteinExistence type="predicted"/>
<organism evidence="1">
    <name type="scientific">viral metagenome</name>
    <dbReference type="NCBI Taxonomy" id="1070528"/>
    <lineage>
        <taxon>unclassified sequences</taxon>
        <taxon>metagenomes</taxon>
        <taxon>organismal metagenomes</taxon>
    </lineage>
</organism>
<evidence type="ECO:0000313" key="1">
    <source>
        <dbReference type="EMBL" id="QHT81070.1"/>
    </source>
</evidence>
<dbReference type="EMBL" id="MN739977">
    <property type="protein sequence ID" value="QHT81070.1"/>
    <property type="molecule type" value="Genomic_DNA"/>
</dbReference>
<reference evidence="1" key="1">
    <citation type="journal article" date="2020" name="Nature">
        <title>Giant virus diversity and host interactions through global metagenomics.</title>
        <authorList>
            <person name="Schulz F."/>
            <person name="Roux S."/>
            <person name="Paez-Espino D."/>
            <person name="Jungbluth S."/>
            <person name="Walsh D.A."/>
            <person name="Denef V.J."/>
            <person name="McMahon K.D."/>
            <person name="Konstantinidis K.T."/>
            <person name="Eloe-Fadrosh E.A."/>
            <person name="Kyrpides N.C."/>
            <person name="Woyke T."/>
        </authorList>
    </citation>
    <scope>NUCLEOTIDE SEQUENCE</scope>
    <source>
        <strain evidence="1">GVMAG-M-3300023184-135</strain>
    </source>
</reference>
<name>A0A6C0HL26_9ZZZZ</name>
<dbReference type="AlphaFoldDB" id="A0A6C0HL26"/>
<protein>
    <submittedName>
        <fullName evidence="1">Uncharacterized protein</fullName>
    </submittedName>
</protein>
<accession>A0A6C0HL26</accession>
<sequence>MFCHKDQWFVPPGETRQQQQVAWAMVAHGKTQNEASKEWYAKERKIASLLYPLKDKQAAECSSTTSGKRSTPRS</sequence>